<keyword evidence="5 8" id="KW-0472">Membrane</keyword>
<dbReference type="InterPro" id="IPR046956">
    <property type="entry name" value="RLP23-like"/>
</dbReference>
<dbReference type="PANTHER" id="PTHR48063">
    <property type="entry name" value="LRR RECEPTOR-LIKE KINASE"/>
    <property type="match status" value="1"/>
</dbReference>
<dbReference type="GO" id="GO:0016020">
    <property type="term" value="C:membrane"/>
    <property type="evidence" value="ECO:0007669"/>
    <property type="project" value="UniProtKB-SubCell"/>
</dbReference>
<comment type="subcellular location">
    <subcellularLocation>
        <location evidence="1">Membrane</location>
        <topology evidence="1">Single-pass type I membrane protein</topology>
    </subcellularLocation>
</comment>
<dbReference type="Proteomes" id="UP001428341">
    <property type="component" value="Unassembled WGS sequence"/>
</dbReference>
<evidence type="ECO:0000256" key="2">
    <source>
        <dbReference type="ARBA" id="ARBA00022692"/>
    </source>
</evidence>
<keyword evidence="6" id="KW-0675">Receptor</keyword>
<feature type="transmembrane region" description="Helical" evidence="8">
    <location>
        <begin position="86"/>
        <end position="108"/>
    </location>
</feature>
<evidence type="ECO:0000256" key="8">
    <source>
        <dbReference type="SAM" id="Phobius"/>
    </source>
</evidence>
<name>A0AAP0QS24_9ROSI</name>
<dbReference type="EMBL" id="JBCGBO010000004">
    <property type="protein sequence ID" value="KAK9209710.1"/>
    <property type="molecule type" value="Genomic_DNA"/>
</dbReference>
<keyword evidence="4 8" id="KW-1133">Transmembrane helix</keyword>
<sequence>MARADSDDQKNVIAYSIVGDTLVLMEGSILEYNTQLQSFSASSFADNDLCGAPHPNCIEKNVLVRDDENGKGNEDEDEDGDGIDRLFYISMALGFVVGFWCFIGSLLINRR</sequence>
<evidence type="ECO:0000256" key="6">
    <source>
        <dbReference type="ARBA" id="ARBA00023170"/>
    </source>
</evidence>
<dbReference type="PANTHER" id="PTHR48063:SF98">
    <property type="entry name" value="LRR RECEPTOR-LIKE SERINE_THREONINE-PROTEIN KINASE FLS2"/>
    <property type="match status" value="1"/>
</dbReference>
<organism evidence="9 10">
    <name type="scientific">Citrus x changshan-huyou</name>
    <dbReference type="NCBI Taxonomy" id="2935761"/>
    <lineage>
        <taxon>Eukaryota</taxon>
        <taxon>Viridiplantae</taxon>
        <taxon>Streptophyta</taxon>
        <taxon>Embryophyta</taxon>
        <taxon>Tracheophyta</taxon>
        <taxon>Spermatophyta</taxon>
        <taxon>Magnoliopsida</taxon>
        <taxon>eudicotyledons</taxon>
        <taxon>Gunneridae</taxon>
        <taxon>Pentapetalae</taxon>
        <taxon>rosids</taxon>
        <taxon>malvids</taxon>
        <taxon>Sapindales</taxon>
        <taxon>Rutaceae</taxon>
        <taxon>Aurantioideae</taxon>
        <taxon>Citrus</taxon>
    </lineage>
</organism>
<keyword evidence="10" id="KW-1185">Reference proteome</keyword>
<proteinExistence type="predicted"/>
<evidence type="ECO:0000256" key="4">
    <source>
        <dbReference type="ARBA" id="ARBA00022989"/>
    </source>
</evidence>
<evidence type="ECO:0000313" key="10">
    <source>
        <dbReference type="Proteomes" id="UP001428341"/>
    </source>
</evidence>
<evidence type="ECO:0000256" key="3">
    <source>
        <dbReference type="ARBA" id="ARBA00022729"/>
    </source>
</evidence>
<evidence type="ECO:0000256" key="7">
    <source>
        <dbReference type="ARBA" id="ARBA00023180"/>
    </source>
</evidence>
<evidence type="ECO:0000256" key="1">
    <source>
        <dbReference type="ARBA" id="ARBA00004479"/>
    </source>
</evidence>
<comment type="caution">
    <text evidence="9">The sequence shown here is derived from an EMBL/GenBank/DDBJ whole genome shotgun (WGS) entry which is preliminary data.</text>
</comment>
<evidence type="ECO:0000256" key="5">
    <source>
        <dbReference type="ARBA" id="ARBA00023136"/>
    </source>
</evidence>
<gene>
    <name evidence="9" type="ORF">WN944_002078</name>
</gene>
<reference evidence="9 10" key="1">
    <citation type="submission" date="2024-05" db="EMBL/GenBank/DDBJ databases">
        <title>Haplotype-resolved chromosome-level genome assembly of Huyou (Citrus changshanensis).</title>
        <authorList>
            <person name="Miao C."/>
            <person name="Chen W."/>
            <person name="Wu Y."/>
            <person name="Wang L."/>
            <person name="Zhao S."/>
            <person name="Grierson D."/>
            <person name="Xu C."/>
            <person name="Chen K."/>
        </authorList>
    </citation>
    <scope>NUCLEOTIDE SEQUENCE [LARGE SCALE GENOMIC DNA]</scope>
    <source>
        <strain evidence="9">01-14</strain>
        <tissue evidence="9">Leaf</tissue>
    </source>
</reference>
<dbReference type="AlphaFoldDB" id="A0AAP0QS24"/>
<keyword evidence="7" id="KW-0325">Glycoprotein</keyword>
<keyword evidence="3" id="KW-0732">Signal</keyword>
<feature type="transmembrane region" description="Helical" evidence="8">
    <location>
        <begin position="12"/>
        <end position="30"/>
    </location>
</feature>
<protein>
    <submittedName>
        <fullName evidence="9">Uncharacterized protein</fullName>
    </submittedName>
</protein>
<evidence type="ECO:0000313" key="9">
    <source>
        <dbReference type="EMBL" id="KAK9209710.1"/>
    </source>
</evidence>
<keyword evidence="2 8" id="KW-0812">Transmembrane</keyword>
<accession>A0AAP0QS24</accession>